<evidence type="ECO:0000313" key="9">
    <source>
        <dbReference type="EMBL" id="AMJ99905.1"/>
    </source>
</evidence>
<feature type="domain" description="FMN hydroxy acid dehydrogenase" evidence="8">
    <location>
        <begin position="8"/>
        <end position="365"/>
    </location>
</feature>
<feature type="binding site" evidence="7">
    <location>
        <begin position="292"/>
        <end position="296"/>
    </location>
    <ligand>
        <name>FMN</name>
        <dbReference type="ChEBI" id="CHEBI:58210"/>
    </ligand>
</feature>
<feature type="binding site" evidence="7">
    <location>
        <position position="237"/>
    </location>
    <ligand>
        <name>FMN</name>
        <dbReference type="ChEBI" id="CHEBI:58210"/>
    </ligand>
</feature>
<dbReference type="PIRSF" id="PIRSF000138">
    <property type="entry name" value="Al-hdrx_acd_dh"/>
    <property type="match status" value="1"/>
</dbReference>
<dbReference type="RefSeq" id="WP_061096038.1">
    <property type="nucleotide sequence ID" value="NZ_CP014323.1"/>
</dbReference>
<dbReference type="InterPro" id="IPR037396">
    <property type="entry name" value="FMN_HAD"/>
</dbReference>
<evidence type="ECO:0000259" key="8">
    <source>
        <dbReference type="PROSITE" id="PS51349"/>
    </source>
</evidence>
<feature type="binding site" evidence="7">
    <location>
        <position position="174"/>
    </location>
    <ligand>
        <name>glyoxylate</name>
        <dbReference type="ChEBI" id="CHEBI:36655"/>
    </ligand>
</feature>
<dbReference type="OrthoDB" id="9770452at2"/>
<comment type="similarity">
    <text evidence="5">Belongs to the FMN-dependent alpha-hydroxy acid dehydrogenase family.</text>
</comment>
<feature type="binding site" evidence="7">
    <location>
        <position position="264"/>
    </location>
    <ligand>
        <name>glyoxylate</name>
        <dbReference type="ChEBI" id="CHEBI:36655"/>
    </ligand>
</feature>
<feature type="binding site" evidence="7">
    <location>
        <begin position="315"/>
        <end position="316"/>
    </location>
    <ligand>
        <name>FMN</name>
        <dbReference type="ChEBI" id="CHEBI:58210"/>
    </ligand>
</feature>
<feature type="binding site" evidence="7">
    <location>
        <position position="34"/>
    </location>
    <ligand>
        <name>glyoxylate</name>
        <dbReference type="ChEBI" id="CHEBI:36655"/>
    </ligand>
</feature>
<evidence type="ECO:0000256" key="1">
    <source>
        <dbReference type="ARBA" id="ARBA00001917"/>
    </source>
</evidence>
<sequence>MLKTPLNAIPPTLAALSDYESLARERLTTQSWAYISGGSADELSMKRNREKLDDLCLLPRTLCDVAKGETKTTLLGQQFEHPIISGPVAYQALAHPDGEIATALATQAQGGLWIMSTLASRSFEEVSSQVQSPRWFQLYVQPTRPQTLELIQKAEHFQFSALVITIDAPINGLRNREQRAEFSLPPNVRAVNIDSPSPLVHPGEGKSVVFQGLMAQAPTWDDIAFIRQNTSLPIVLKGILNPLDAQKAAELGVAGIVVSNHGGRALDSVPSPVEMLPIIRQTVGDEMMVLADSGVRRGADVVKLIALGANAVLIGRPLMYGLATAGALGVAHTIRLLRDELEMTMALCGVGSIEEINKHCLWPTA</sequence>
<evidence type="ECO:0000256" key="7">
    <source>
        <dbReference type="PIRSR" id="PIRSR000138-2"/>
    </source>
</evidence>
<reference evidence="9 10" key="1">
    <citation type="submission" date="2015-12" db="EMBL/GenBank/DDBJ databases">
        <authorList>
            <person name="Shamseldin A."/>
            <person name="Moawad H."/>
            <person name="Abd El-Rahim W.M."/>
            <person name="Sadowsky M.J."/>
        </authorList>
    </citation>
    <scope>NUCLEOTIDE SEQUENCE [LARGE SCALE GENOMIC DNA]</scope>
    <source>
        <strain evidence="9 10">D7</strain>
    </source>
</reference>
<evidence type="ECO:0000256" key="5">
    <source>
        <dbReference type="ARBA" id="ARBA00024042"/>
    </source>
</evidence>
<dbReference type="PANTHER" id="PTHR10578">
    <property type="entry name" value="S -2-HYDROXY-ACID OXIDASE-RELATED"/>
    <property type="match status" value="1"/>
</dbReference>
<comment type="cofactor">
    <cofactor evidence="1">
        <name>FMN</name>
        <dbReference type="ChEBI" id="CHEBI:58210"/>
    </cofactor>
</comment>
<protein>
    <submittedName>
        <fullName evidence="9">2-hydroxy-acid oxidase</fullName>
    </submittedName>
</protein>
<keyword evidence="4" id="KW-0560">Oxidoreductase</keyword>
<dbReference type="SUPFAM" id="SSF51395">
    <property type="entry name" value="FMN-linked oxidoreductases"/>
    <property type="match status" value="1"/>
</dbReference>
<feature type="binding site" evidence="7">
    <location>
        <position position="259"/>
    </location>
    <ligand>
        <name>FMN</name>
        <dbReference type="ChEBI" id="CHEBI:58210"/>
    </ligand>
</feature>
<feature type="active site" description="Proton acceptor" evidence="6">
    <location>
        <position position="261"/>
    </location>
</feature>
<dbReference type="InterPro" id="IPR000262">
    <property type="entry name" value="FMN-dep_DH"/>
</dbReference>
<dbReference type="PANTHER" id="PTHR10578:SF149">
    <property type="entry name" value="2-HYDROXYACID OXIDASE 2"/>
    <property type="match status" value="1"/>
</dbReference>
<dbReference type="FunFam" id="3.20.20.70:FF:000029">
    <property type="entry name" value="L-lactate dehydrogenase"/>
    <property type="match status" value="1"/>
</dbReference>
<feature type="binding site" evidence="7">
    <location>
        <position position="116"/>
    </location>
    <ligand>
        <name>FMN</name>
        <dbReference type="ChEBI" id="CHEBI:58210"/>
    </ligand>
</feature>
<proteinExistence type="inferred from homology"/>
<feature type="binding site" evidence="7">
    <location>
        <position position="139"/>
    </location>
    <ligand>
        <name>glyoxylate</name>
        <dbReference type="ChEBI" id="CHEBI:36655"/>
    </ligand>
</feature>
<accession>A0A126Q416</accession>
<evidence type="ECO:0000256" key="2">
    <source>
        <dbReference type="ARBA" id="ARBA00022630"/>
    </source>
</evidence>
<dbReference type="GO" id="GO:0016614">
    <property type="term" value="F:oxidoreductase activity, acting on CH-OH group of donors"/>
    <property type="evidence" value="ECO:0007669"/>
    <property type="project" value="UniProtKB-ARBA"/>
</dbReference>
<keyword evidence="3 7" id="KW-0288">FMN</keyword>
<feature type="binding site" evidence="7">
    <location>
        <begin position="87"/>
        <end position="89"/>
    </location>
    <ligand>
        <name>FMN</name>
        <dbReference type="ChEBI" id="CHEBI:58210"/>
    </ligand>
</feature>
<dbReference type="Gene3D" id="3.20.20.70">
    <property type="entry name" value="Aldolase class I"/>
    <property type="match status" value="1"/>
</dbReference>
<dbReference type="PROSITE" id="PS51349">
    <property type="entry name" value="FMN_HYDROXY_ACID_DH_2"/>
    <property type="match status" value="1"/>
</dbReference>
<dbReference type="AlphaFoldDB" id="A0A126Q416"/>
<gene>
    <name evidence="9" type="ORF">AVL55_18130</name>
</gene>
<evidence type="ECO:0000256" key="3">
    <source>
        <dbReference type="ARBA" id="ARBA00022643"/>
    </source>
</evidence>
<feature type="binding site" evidence="7">
    <location>
        <position position="261"/>
    </location>
    <ligand>
        <name>glyoxylate</name>
        <dbReference type="ChEBI" id="CHEBI:36655"/>
    </ligand>
</feature>
<evidence type="ECO:0000256" key="4">
    <source>
        <dbReference type="ARBA" id="ARBA00023002"/>
    </source>
</evidence>
<evidence type="ECO:0000256" key="6">
    <source>
        <dbReference type="PIRSR" id="PIRSR000138-1"/>
    </source>
</evidence>
<keyword evidence="2 7" id="KW-0285">Flavoprotein</keyword>
<dbReference type="Pfam" id="PF01070">
    <property type="entry name" value="FMN_dh"/>
    <property type="match status" value="1"/>
</dbReference>
<dbReference type="InterPro" id="IPR013785">
    <property type="entry name" value="Aldolase_TIM"/>
</dbReference>
<dbReference type="EMBL" id="CP014323">
    <property type="protein sequence ID" value="AMJ99905.1"/>
    <property type="molecule type" value="Genomic_DNA"/>
</dbReference>
<organism evidence="9 10">
    <name type="scientific">Alteromonas macleodii</name>
    <name type="common">Pseudoalteromonas macleodii</name>
    <dbReference type="NCBI Taxonomy" id="28108"/>
    <lineage>
        <taxon>Bacteria</taxon>
        <taxon>Pseudomonadati</taxon>
        <taxon>Pseudomonadota</taxon>
        <taxon>Gammaproteobacteria</taxon>
        <taxon>Alteromonadales</taxon>
        <taxon>Alteromonadaceae</taxon>
        <taxon>Alteromonas/Salinimonas group</taxon>
        <taxon>Alteromonas</taxon>
    </lineage>
</organism>
<dbReference type="InterPro" id="IPR012133">
    <property type="entry name" value="Alpha-hydoxy_acid_DH_FMN"/>
</dbReference>
<dbReference type="Proteomes" id="UP000063991">
    <property type="component" value="Chromosome"/>
</dbReference>
<name>A0A126Q416_ALTMA</name>
<feature type="binding site" evidence="7">
    <location>
        <position position="137"/>
    </location>
    <ligand>
        <name>FMN</name>
        <dbReference type="ChEBI" id="CHEBI:58210"/>
    </ligand>
</feature>
<evidence type="ECO:0000313" key="10">
    <source>
        <dbReference type="Proteomes" id="UP000063991"/>
    </source>
</evidence>
<dbReference type="GO" id="GO:0010181">
    <property type="term" value="F:FMN binding"/>
    <property type="evidence" value="ECO:0007669"/>
    <property type="project" value="InterPro"/>
</dbReference>
<feature type="binding site" evidence="7">
    <location>
        <position position="165"/>
    </location>
    <ligand>
        <name>FMN</name>
        <dbReference type="ChEBI" id="CHEBI:58210"/>
    </ligand>
</feature>
<dbReference type="CDD" id="cd02809">
    <property type="entry name" value="alpha_hydroxyacid_oxid_FMN"/>
    <property type="match status" value="1"/>
</dbReference>